<keyword evidence="1" id="KW-0472">Membrane</keyword>
<feature type="transmembrane region" description="Helical" evidence="1">
    <location>
        <begin position="35"/>
        <end position="52"/>
    </location>
</feature>
<accession>A0A7X6DB19</accession>
<gene>
    <name evidence="2" type="ORF">HED35_13365</name>
</gene>
<feature type="transmembrane region" description="Helical" evidence="1">
    <location>
        <begin position="135"/>
        <end position="154"/>
    </location>
</feature>
<keyword evidence="1" id="KW-1133">Transmembrane helix</keyword>
<keyword evidence="1" id="KW-0812">Transmembrane</keyword>
<organism evidence="2 3">
    <name type="scientific">Vagococcus fluvialis</name>
    <dbReference type="NCBI Taxonomy" id="2738"/>
    <lineage>
        <taxon>Bacteria</taxon>
        <taxon>Bacillati</taxon>
        <taxon>Bacillota</taxon>
        <taxon>Bacilli</taxon>
        <taxon>Lactobacillales</taxon>
        <taxon>Enterococcaceae</taxon>
        <taxon>Vagococcus</taxon>
    </lineage>
</organism>
<dbReference type="AlphaFoldDB" id="A0A7X6DB19"/>
<dbReference type="RefSeq" id="WP_167808123.1">
    <property type="nucleotide sequence ID" value="NZ_JAAVMB010000019.1"/>
</dbReference>
<dbReference type="Proteomes" id="UP000521358">
    <property type="component" value="Unassembled WGS sequence"/>
</dbReference>
<feature type="transmembrane region" description="Helical" evidence="1">
    <location>
        <begin position="110"/>
        <end position="129"/>
    </location>
</feature>
<protein>
    <submittedName>
        <fullName evidence="2">Uncharacterized protein</fullName>
    </submittedName>
</protein>
<evidence type="ECO:0000313" key="3">
    <source>
        <dbReference type="Proteomes" id="UP000521358"/>
    </source>
</evidence>
<dbReference type="EMBL" id="JAAVMB010000019">
    <property type="protein sequence ID" value="NKC69080.1"/>
    <property type="molecule type" value="Genomic_DNA"/>
</dbReference>
<evidence type="ECO:0000256" key="1">
    <source>
        <dbReference type="SAM" id="Phobius"/>
    </source>
</evidence>
<reference evidence="2 3" key="1">
    <citation type="submission" date="2020-03" db="EMBL/GenBank/DDBJ databases">
        <title>Bacterial samples isolated from urine from healthy bovine heifers (Gyr breed).</title>
        <authorList>
            <person name="Giannattasio-Ferraz S."/>
            <person name="Maskeri L."/>
            <person name="Penido A."/>
            <person name="Barbosa-Stancioli E.F."/>
            <person name="Putonti C."/>
        </authorList>
    </citation>
    <scope>NUCLEOTIDE SEQUENCE [LARGE SCALE GENOMIC DNA]</scope>
    <source>
        <strain evidence="2 3">UFMG-H7</strain>
    </source>
</reference>
<proteinExistence type="predicted"/>
<sequence length="271" mass="31537">MNQLTTILKKMRQHVSSKEFKRIEAINLWRLIPKLLKVSIYLMGLLMLRWGILETFDSLLESAGKVEIAALYMTSEILLTLLHITLILMVFVVIPIRMNQNKNYLLMKDYFYLGIIFLAATLPVSINITAQQGDYLMLACLLCLVLLFIIRRIIYLKELNVLIELGVIDAAKSQISFFRIKKLTYLINTLDKLSNINHDWLPFITVEMSETNQMELSHDWYHKLMSHNFSIVVQSKFSGLKIYHNVLYYPVKEKGIMTPKNTTALNESEEK</sequence>
<name>A0A7X6DB19_9ENTE</name>
<feature type="transmembrane region" description="Helical" evidence="1">
    <location>
        <begin position="77"/>
        <end position="98"/>
    </location>
</feature>
<evidence type="ECO:0000313" key="2">
    <source>
        <dbReference type="EMBL" id="NKC69080.1"/>
    </source>
</evidence>
<comment type="caution">
    <text evidence="2">The sequence shown here is derived from an EMBL/GenBank/DDBJ whole genome shotgun (WGS) entry which is preliminary data.</text>
</comment>